<keyword evidence="1" id="KW-0472">Membrane</keyword>
<evidence type="ECO:0000256" key="1">
    <source>
        <dbReference type="SAM" id="Phobius"/>
    </source>
</evidence>
<organism evidence="2 3">
    <name type="scientific">Araneus ventricosus</name>
    <name type="common">Orbweaver spider</name>
    <name type="synonym">Epeira ventricosa</name>
    <dbReference type="NCBI Taxonomy" id="182803"/>
    <lineage>
        <taxon>Eukaryota</taxon>
        <taxon>Metazoa</taxon>
        <taxon>Ecdysozoa</taxon>
        <taxon>Arthropoda</taxon>
        <taxon>Chelicerata</taxon>
        <taxon>Arachnida</taxon>
        <taxon>Araneae</taxon>
        <taxon>Araneomorphae</taxon>
        <taxon>Entelegynae</taxon>
        <taxon>Araneoidea</taxon>
        <taxon>Araneidae</taxon>
        <taxon>Araneus</taxon>
    </lineage>
</organism>
<keyword evidence="3" id="KW-1185">Reference proteome</keyword>
<keyword evidence="1" id="KW-1133">Transmembrane helix</keyword>
<gene>
    <name evidence="2" type="ORF">AVEN_186538_1</name>
</gene>
<reference evidence="2 3" key="1">
    <citation type="journal article" date="2019" name="Sci. Rep.">
        <title>Orb-weaving spider Araneus ventricosus genome elucidates the spidroin gene catalogue.</title>
        <authorList>
            <person name="Kono N."/>
            <person name="Nakamura H."/>
            <person name="Ohtoshi R."/>
            <person name="Moran D.A.P."/>
            <person name="Shinohara A."/>
            <person name="Yoshida Y."/>
            <person name="Fujiwara M."/>
            <person name="Mori M."/>
            <person name="Tomita M."/>
            <person name="Arakawa K."/>
        </authorList>
    </citation>
    <scope>NUCLEOTIDE SEQUENCE [LARGE SCALE GENOMIC DNA]</scope>
</reference>
<proteinExistence type="predicted"/>
<name>A0A4Y2J7Z6_ARAVE</name>
<keyword evidence="1" id="KW-0812">Transmembrane</keyword>
<dbReference type="Proteomes" id="UP000499080">
    <property type="component" value="Unassembled WGS sequence"/>
</dbReference>
<accession>A0A4Y2J7Z6</accession>
<comment type="caution">
    <text evidence="2">The sequence shown here is derived from an EMBL/GenBank/DDBJ whole genome shotgun (WGS) entry which is preliminary data.</text>
</comment>
<dbReference type="AlphaFoldDB" id="A0A4Y2J7Z6"/>
<feature type="transmembrane region" description="Helical" evidence="1">
    <location>
        <begin position="387"/>
        <end position="409"/>
    </location>
</feature>
<dbReference type="OrthoDB" id="6437112at2759"/>
<evidence type="ECO:0000313" key="3">
    <source>
        <dbReference type="Proteomes" id="UP000499080"/>
    </source>
</evidence>
<evidence type="ECO:0000313" key="2">
    <source>
        <dbReference type="EMBL" id="GBM86373.1"/>
    </source>
</evidence>
<protein>
    <submittedName>
        <fullName evidence="2">Uncharacterized protein</fullName>
    </submittedName>
</protein>
<dbReference type="EMBL" id="BGPR01003306">
    <property type="protein sequence ID" value="GBM86373.1"/>
    <property type="molecule type" value="Genomic_DNA"/>
</dbReference>
<sequence length="477" mass="55552">MELPVDTDELDDIDDQELVPSKDSSFLERFHRKLKRVRSLDLSRLKREKSCRFYCRPAVENRATGVGSSLKDTRPFVRIMINHCLRCLRRKGYMNKIMERKFLEKELVWRLGPGWALQLLQVFFYVGLTTSNNSDLVVDKNKRRREKAKIRFQALSEAKALPLKGLYFDGCKDFTLIEERVDTKRYTIKSKEEHLCLIEELASGYIIHLSPSFGTAKQISATIIGYFKGITRYLSQLLAIGCDGTSVNIGWKSCVIRCLELKLGKPLQWIATPSFQTTSPNTPQKKQWRVANKPHPYHNIFGGWISLSKDRDLYPFDGKEPEKMRGFRRLLSDTQSDRKNVITRKAIIIGDRLDEDYINNYEDIPAGFGGIDFGKLEEKIRDWAPNIFIGAFVFFGILFVVLFPVINFINMCVDDFRTNCRLFCNILCCRDPKYTLVKKECKRKGIFIPKYRKYKKLMKKYKKLQNSEDIEKMSVKA</sequence>